<dbReference type="PANTHER" id="PTHR36435:SF1">
    <property type="entry name" value="CAAX AMINO TERMINAL PROTEASE FAMILY PROTEIN"/>
    <property type="match status" value="1"/>
</dbReference>
<feature type="transmembrane region" description="Helical" evidence="1">
    <location>
        <begin position="192"/>
        <end position="211"/>
    </location>
</feature>
<evidence type="ECO:0000256" key="1">
    <source>
        <dbReference type="SAM" id="Phobius"/>
    </source>
</evidence>
<keyword evidence="3" id="KW-0378">Hydrolase</keyword>
<proteinExistence type="predicted"/>
<feature type="transmembrane region" description="Helical" evidence="1">
    <location>
        <begin position="105"/>
        <end position="123"/>
    </location>
</feature>
<evidence type="ECO:0000313" key="3">
    <source>
        <dbReference type="EMBL" id="MBM7618825.1"/>
    </source>
</evidence>
<keyword evidence="1" id="KW-0812">Transmembrane</keyword>
<sequence length="260" mass="28676">MKSFFYKHSLILFLVVLVGRGILGMLAIGGIQYFNPDLTIEKDLGWVVMLIYATCTILAVKWVKIDKEIGLTLPASAKDWYAWLPVLVIPMSLTFVLGFNSTWGHLPFLLIAAVGVAINEEILFRGILLRAILPFGRAVAIIVPSLLFGAAHLGNIFVGGDITYALFQFAWVFFGGMALTAMTIANKSLLPAIAFHFILDAIEYAAVGAYGVHSEGFSLPILTMFLLLNVAFFFYSIIILKREGTNDEKANFADPIIIHR</sequence>
<gene>
    <name evidence="3" type="ORF">JOC95_000667</name>
</gene>
<dbReference type="EMBL" id="JAFBED010000001">
    <property type="protein sequence ID" value="MBM7618825.1"/>
    <property type="molecule type" value="Genomic_DNA"/>
</dbReference>
<feature type="transmembrane region" description="Helical" evidence="1">
    <location>
        <begin position="135"/>
        <end position="158"/>
    </location>
</feature>
<dbReference type="Proteomes" id="UP000737402">
    <property type="component" value="Unassembled WGS sequence"/>
</dbReference>
<comment type="caution">
    <text evidence="3">The sequence shown here is derived from an EMBL/GenBank/DDBJ whole genome shotgun (WGS) entry which is preliminary data.</text>
</comment>
<dbReference type="GO" id="GO:0006508">
    <property type="term" value="P:proteolysis"/>
    <property type="evidence" value="ECO:0007669"/>
    <property type="project" value="UniProtKB-KW"/>
</dbReference>
<keyword evidence="1" id="KW-0472">Membrane</keyword>
<name>A0ABS2NVZ4_9BACI</name>
<feature type="transmembrane region" description="Helical" evidence="1">
    <location>
        <begin position="44"/>
        <end position="60"/>
    </location>
</feature>
<feature type="transmembrane region" description="Helical" evidence="1">
    <location>
        <begin position="164"/>
        <end position="185"/>
    </location>
</feature>
<accession>A0ABS2NVZ4</accession>
<dbReference type="InterPro" id="IPR052710">
    <property type="entry name" value="CAAX_protease"/>
</dbReference>
<reference evidence="3 4" key="1">
    <citation type="submission" date="2021-01" db="EMBL/GenBank/DDBJ databases">
        <title>Genomic Encyclopedia of Type Strains, Phase IV (KMG-IV): sequencing the most valuable type-strain genomes for metagenomic binning, comparative biology and taxonomic classification.</title>
        <authorList>
            <person name="Goeker M."/>
        </authorList>
    </citation>
    <scope>NUCLEOTIDE SEQUENCE [LARGE SCALE GENOMIC DNA]</scope>
    <source>
        <strain evidence="3 4">DSM 25879</strain>
    </source>
</reference>
<feature type="transmembrane region" description="Helical" evidence="1">
    <location>
        <begin position="12"/>
        <end position="32"/>
    </location>
</feature>
<dbReference type="RefSeq" id="WP_204413288.1">
    <property type="nucleotide sequence ID" value="NZ_JAFBED010000001.1"/>
</dbReference>
<evidence type="ECO:0000259" key="2">
    <source>
        <dbReference type="Pfam" id="PF02517"/>
    </source>
</evidence>
<dbReference type="Pfam" id="PF02517">
    <property type="entry name" value="Rce1-like"/>
    <property type="match status" value="1"/>
</dbReference>
<feature type="transmembrane region" description="Helical" evidence="1">
    <location>
        <begin position="217"/>
        <end position="240"/>
    </location>
</feature>
<dbReference type="PANTHER" id="PTHR36435">
    <property type="entry name" value="SLR1288 PROTEIN"/>
    <property type="match status" value="1"/>
</dbReference>
<keyword evidence="3" id="KW-0645">Protease</keyword>
<evidence type="ECO:0000313" key="4">
    <source>
        <dbReference type="Proteomes" id="UP000737402"/>
    </source>
</evidence>
<keyword evidence="1" id="KW-1133">Transmembrane helix</keyword>
<organism evidence="3 4">
    <name type="scientific">Sutcliffiella tianshenii</name>
    <dbReference type="NCBI Taxonomy" id="1463404"/>
    <lineage>
        <taxon>Bacteria</taxon>
        <taxon>Bacillati</taxon>
        <taxon>Bacillota</taxon>
        <taxon>Bacilli</taxon>
        <taxon>Bacillales</taxon>
        <taxon>Bacillaceae</taxon>
        <taxon>Sutcliffiella</taxon>
    </lineage>
</organism>
<dbReference type="InterPro" id="IPR003675">
    <property type="entry name" value="Rce1/LyrA-like_dom"/>
</dbReference>
<dbReference type="GO" id="GO:0008233">
    <property type="term" value="F:peptidase activity"/>
    <property type="evidence" value="ECO:0007669"/>
    <property type="project" value="UniProtKB-KW"/>
</dbReference>
<protein>
    <submittedName>
        <fullName evidence="3">Membrane protease YdiL (CAAX protease family)</fullName>
    </submittedName>
</protein>
<feature type="domain" description="CAAX prenyl protease 2/Lysostaphin resistance protein A-like" evidence="2">
    <location>
        <begin position="104"/>
        <end position="202"/>
    </location>
</feature>
<keyword evidence="4" id="KW-1185">Reference proteome</keyword>
<feature type="transmembrane region" description="Helical" evidence="1">
    <location>
        <begin position="80"/>
        <end position="99"/>
    </location>
</feature>